<dbReference type="InterPro" id="IPR006615">
    <property type="entry name" value="Pept_C19_DUSP"/>
</dbReference>
<dbReference type="InterPro" id="IPR018200">
    <property type="entry name" value="USP_CS"/>
</dbReference>
<evidence type="ECO:0000259" key="2">
    <source>
        <dbReference type="PROSITE" id="PS50235"/>
    </source>
</evidence>
<dbReference type="PROSITE" id="PS00973">
    <property type="entry name" value="USP_2"/>
    <property type="match status" value="1"/>
</dbReference>
<dbReference type="InterPro" id="IPR050185">
    <property type="entry name" value="Ub_carboxyl-term_hydrolase"/>
</dbReference>
<feature type="region of interest" description="Disordered" evidence="1">
    <location>
        <begin position="1234"/>
        <end position="1275"/>
    </location>
</feature>
<protein>
    <recommendedName>
        <fullName evidence="6">Ubiquitinyl hydrolase 1</fullName>
    </recommendedName>
</protein>
<dbReference type="PANTHER" id="PTHR21646:SF46">
    <property type="entry name" value="UBIQUITIN CARBOXYL-TERMINAL HYDROLASE"/>
    <property type="match status" value="1"/>
</dbReference>
<dbReference type="PROSITE" id="PS51283">
    <property type="entry name" value="DUSP"/>
    <property type="match status" value="1"/>
</dbReference>
<dbReference type="Gene3D" id="2.30.30.140">
    <property type="match status" value="1"/>
</dbReference>
<feature type="region of interest" description="Disordered" evidence="1">
    <location>
        <begin position="224"/>
        <end position="253"/>
    </location>
</feature>
<dbReference type="InterPro" id="IPR038765">
    <property type="entry name" value="Papain-like_cys_pep_sf"/>
</dbReference>
<accession>A0ABD3MVM8</accession>
<comment type="caution">
    <text evidence="4">The sequence shown here is derived from an EMBL/GenBank/DDBJ whole genome shotgun (WGS) entry which is preliminary data.</text>
</comment>
<feature type="compositionally biased region" description="Polar residues" evidence="1">
    <location>
        <begin position="1234"/>
        <end position="1255"/>
    </location>
</feature>
<dbReference type="SUPFAM" id="SSF143791">
    <property type="entry name" value="DUSP-like"/>
    <property type="match status" value="1"/>
</dbReference>
<dbReference type="InterPro" id="IPR016197">
    <property type="entry name" value="Chromo-like_dom_sf"/>
</dbReference>
<dbReference type="InterPro" id="IPR001394">
    <property type="entry name" value="Peptidase_C19_UCH"/>
</dbReference>
<dbReference type="PROSITE" id="PS50235">
    <property type="entry name" value="USP_3"/>
    <property type="match status" value="1"/>
</dbReference>
<evidence type="ECO:0000259" key="3">
    <source>
        <dbReference type="PROSITE" id="PS51283"/>
    </source>
</evidence>
<feature type="region of interest" description="Disordered" evidence="1">
    <location>
        <begin position="314"/>
        <end position="357"/>
    </location>
</feature>
<dbReference type="SUPFAM" id="SSF54001">
    <property type="entry name" value="Cysteine proteinases"/>
    <property type="match status" value="1"/>
</dbReference>
<feature type="region of interest" description="Disordered" evidence="1">
    <location>
        <begin position="748"/>
        <end position="779"/>
    </location>
</feature>
<feature type="domain" description="USP" evidence="2">
    <location>
        <begin position="1294"/>
        <end position="2211"/>
    </location>
</feature>
<feature type="compositionally biased region" description="Polar residues" evidence="1">
    <location>
        <begin position="24"/>
        <end position="37"/>
    </location>
</feature>
<dbReference type="Proteomes" id="UP001530293">
    <property type="component" value="Unassembled WGS sequence"/>
</dbReference>
<dbReference type="SMART" id="SM00695">
    <property type="entry name" value="DUSP"/>
    <property type="match status" value="1"/>
</dbReference>
<feature type="region of interest" description="Disordered" evidence="1">
    <location>
        <begin position="1634"/>
        <end position="1658"/>
    </location>
</feature>
<dbReference type="InterPro" id="IPR028889">
    <property type="entry name" value="USP"/>
</dbReference>
<name>A0ABD3MVM8_9STRA</name>
<dbReference type="Gene3D" id="3.30.2230.10">
    <property type="entry name" value="DUSP-like"/>
    <property type="match status" value="1"/>
</dbReference>
<feature type="domain" description="DUSP" evidence="3">
    <location>
        <begin position="776"/>
        <end position="911"/>
    </location>
</feature>
<feature type="compositionally biased region" description="Polar residues" evidence="1">
    <location>
        <begin position="1634"/>
        <end position="1655"/>
    </location>
</feature>
<evidence type="ECO:0000313" key="5">
    <source>
        <dbReference type="Proteomes" id="UP001530293"/>
    </source>
</evidence>
<feature type="compositionally biased region" description="Basic and acidic residues" evidence="1">
    <location>
        <begin position="849"/>
        <end position="867"/>
    </location>
</feature>
<dbReference type="Gene3D" id="3.90.70.10">
    <property type="entry name" value="Cysteine proteinases"/>
    <property type="match status" value="2"/>
</dbReference>
<feature type="region of interest" description="Disordered" evidence="1">
    <location>
        <begin position="1173"/>
        <end position="1195"/>
    </location>
</feature>
<keyword evidence="5" id="KW-1185">Reference proteome</keyword>
<dbReference type="EMBL" id="JALLBG020000070">
    <property type="protein sequence ID" value="KAL3767990.1"/>
    <property type="molecule type" value="Genomic_DNA"/>
</dbReference>
<feature type="region of interest" description="Disordered" evidence="1">
    <location>
        <begin position="434"/>
        <end position="472"/>
    </location>
</feature>
<feature type="region of interest" description="Disordered" evidence="1">
    <location>
        <begin position="1"/>
        <end position="41"/>
    </location>
</feature>
<proteinExistence type="predicted"/>
<dbReference type="InterPro" id="IPR035927">
    <property type="entry name" value="DUSP-like_sf"/>
</dbReference>
<dbReference type="SUPFAM" id="SSF54160">
    <property type="entry name" value="Chromo domain-like"/>
    <property type="match status" value="1"/>
</dbReference>
<reference evidence="4 5" key="1">
    <citation type="submission" date="2024-10" db="EMBL/GenBank/DDBJ databases">
        <title>Updated reference genomes for cyclostephanoid diatoms.</title>
        <authorList>
            <person name="Roberts W.R."/>
            <person name="Alverson A.J."/>
        </authorList>
    </citation>
    <scope>NUCLEOTIDE SEQUENCE [LARGE SCALE GENOMIC DNA]</scope>
    <source>
        <strain evidence="4 5">AJA232-27</strain>
    </source>
</reference>
<evidence type="ECO:0000313" key="4">
    <source>
        <dbReference type="EMBL" id="KAL3767990.1"/>
    </source>
</evidence>
<dbReference type="PANTHER" id="PTHR21646">
    <property type="entry name" value="UBIQUITIN CARBOXYL-TERMINAL HYDROLASE"/>
    <property type="match status" value="1"/>
</dbReference>
<dbReference type="Pfam" id="PF06337">
    <property type="entry name" value="DUSP"/>
    <property type="match status" value="1"/>
</dbReference>
<evidence type="ECO:0008006" key="6">
    <source>
        <dbReference type="Google" id="ProtNLM"/>
    </source>
</evidence>
<feature type="region of interest" description="Disordered" evidence="1">
    <location>
        <begin position="849"/>
        <end position="872"/>
    </location>
</feature>
<sequence>MAVSSITSEKEASRGRRRQGGVPTLNNSATPNDSRATVSSVEELLSSEMAVTSFSSELFSSLTSENGGGVTSGEIESESVGHINKDNSLQPKPPCSSIKDNTTTAASTNRNIDPYWDYLFTTLSPHLLDPQDMHSTLDATISNMINKLSPVEVSFIRRRVKESYRSIDQNTDGGGGVGNIGDIAAAGSSGGGGVVNNHINDGGGGSSQSRFSLTKKVGRLVGYSSSPSLSDADGSHQQRHKHQVNPSHPAMDESFDRTMLSKSMYQKERLIDITMMRKMFEGGERCLRKLRVDARKSLSLINEDNVDDVCGGGGGNGRGTIGGSSSSSITNIEPYRRRSFVSPSRRPHQHLNGDGKASEDKIVALPTAVDKDCSQQSDAEAIEIIDIYGSAFLLLLYMSETRWDYIADIAKLNATTVGLTMDVNNLLMVAKNEEEANQSKSTTTLAHPTVRNNKRTPDPPRPPSFTPPSELYDQPDLRIIEPCGVSLSSICFLISMALRGTRRQKLNLLFFLLLPPKELNSILASHPAGGLPTWLLEIDEAVIFSVGSLSYYYHYCDVMLPFAQHEQSTKSEQLPLCIDAKSSIDVLATLVAESLGKELSQGSSDAYGVRRLNNILDIHGEGESAITLPSPKGKNVREALVQALQNGGSTTTGAANINRSDGDEIDNFVLCCTMHSNDSTIFNRGVDRKAWTMHEFTAWADVSVNDTVLDTIMRHLFGTGILPTAQMECQLVAQRWIDWNLRQSDKITKPISEKGSGPPTPPRNSLRRMFTSNDSDHSSDEVIEVEGDLNCVWGGIGGVDGMGGLGHGVLYCIGKEWWDAWVAYTGWKQMLRQDPVNSSTLRSLKRPREISTEQLIDRSPDSPRLSESRGSYEPMKQSIVHGDDYVLVPPGVWNVLYEMYGGGPPLPRMVLPNKENIEAQMNGGVDHNIVSVCDEFVEIISPESQVSSVIEQRYLKEISASVRVATHPWVIHCLICDPHQPYRRGDTGTMSIRIMAMPDQPLWRLFAEIVVRLSIHHAKARDSHGEGRARLWRYDAKASSTGNRYGPWALLCKDRFAEIPISTTSYDKYKRRWETFADQHSVASAGLSDGMRIMLEFALVNKDNSFTWPREAAAKATTARTIASEDATFRNLLRGMDANGEPLQTPIIRQPVDAMDSTGRWYEAIIVDVVNKPNASNPDSSPARHSAIDTSSNGSADQFREITSIRVYFFDHAGDQEEWIDVNSDRLAVRGRMTASTMRNPESEPNTDDLNSSGETKLEMKSRVPAGNKKKDTIDASVDPNTSAMCLFPTYGACGLINLGNTCYANSGWQCLSYLPLLRSYLLSGQYMINGDLNRDNPLGTGGKILEDFSELMRLMWSGKYGARAPQKFRASLAKCRSQYCGTDQQDAQELINDMFDMLHEDGNRVKKKPVVDALGDEFIEKAELPRLGQEAWRRFLRRNRSIISDLSMGQVYNRVTCPECKHSSRNFDPFSILSLPFPTHADVIFRCTVMRRASALNCPNTLLETGKQKVRRKKSSAANVILSPPSKELILEEYCIPMPRLADIGDLRKKIQQFSGIHVNDLRLFKEEDIASNTCEDKNSFANLYVKISALPEKQGPCLKIFQHSTTDNTTPTAKIIAFESTLRVRPIDLQSSSQLTDDASTTASEKSTDSSSPKNEDAHIAHKYLKVYGDENECVACDTNPTPLAMVISRNLWPKSTNDFTLGLRVDAFDHRNHWFSGSVIEIVEDGTENNTEDGEENTTKPVTKVKIHFDNFSSKWDETYTIESFTEGRVCPLYSHATPRPKPTEFIVHHRLFDRKRKKYHLFGHSFVIQCHNEWSTARAGAHILAQASRFLEVSHYTSENGNILDAVDRKITEKERNDARKAISRAIDVLIKIDQLCVKSLIHRGKETDITSMSRKLSKQVNEILPLLPFDILVTAANSPLEANEEEVPFPFSLVRGIGNYMNARHVLVLHWREKTDSLNNPKQVLYSPPHLATCPRSRELLDARQKENNPRHRGLHIGACLTEFCKEQQLDATGCWRCPKCKVEREGKQSMTLWNLPDLLTFHLKRFNASSRWREKITTKVDFPLTGLNMREWCDAESPLCEKTDDEAFIYDLVGVVNHFGGMTGGHYVANCKASACSPDGDEEVAYNFNGADIANIDRSDDEIAPSSGWRLGRIREKENTSNAASRAVAESAEPLWLQFDDDVVEPAPPINIESETAYVLFYKRRRMHPANIAKYSSLGL</sequence>
<evidence type="ECO:0000256" key="1">
    <source>
        <dbReference type="SAM" id="MobiDB-lite"/>
    </source>
</evidence>
<organism evidence="4 5">
    <name type="scientific">Discostella pseudostelligera</name>
    <dbReference type="NCBI Taxonomy" id="259834"/>
    <lineage>
        <taxon>Eukaryota</taxon>
        <taxon>Sar</taxon>
        <taxon>Stramenopiles</taxon>
        <taxon>Ochrophyta</taxon>
        <taxon>Bacillariophyta</taxon>
        <taxon>Coscinodiscophyceae</taxon>
        <taxon>Thalassiosirophycidae</taxon>
        <taxon>Stephanodiscales</taxon>
        <taxon>Stephanodiscaceae</taxon>
        <taxon>Discostella</taxon>
    </lineage>
</organism>
<gene>
    <name evidence="4" type="ORF">ACHAWU_005448</name>
</gene>
<dbReference type="Pfam" id="PF00443">
    <property type="entry name" value="UCH"/>
    <property type="match status" value="1"/>
</dbReference>